<name>A0A3N6MFV5_NATCH</name>
<evidence type="ECO:0000313" key="1">
    <source>
        <dbReference type="EMBL" id="RQH01828.1"/>
    </source>
</evidence>
<proteinExistence type="predicted"/>
<accession>A0A3N6MFV5</accession>
<evidence type="ECO:0000313" key="2">
    <source>
        <dbReference type="Proteomes" id="UP000281431"/>
    </source>
</evidence>
<protein>
    <submittedName>
        <fullName evidence="1">Uncharacterized protein</fullName>
    </submittedName>
</protein>
<dbReference type="Proteomes" id="UP000281431">
    <property type="component" value="Unassembled WGS sequence"/>
</dbReference>
<comment type="caution">
    <text evidence="1">The sequence shown here is derived from an EMBL/GenBank/DDBJ whole genome shotgun (WGS) entry which is preliminary data.</text>
</comment>
<organism evidence="1 2">
    <name type="scientific">Natrarchaeobius chitinivorans</name>
    <dbReference type="NCBI Taxonomy" id="1679083"/>
    <lineage>
        <taxon>Archaea</taxon>
        <taxon>Methanobacteriati</taxon>
        <taxon>Methanobacteriota</taxon>
        <taxon>Stenosarchaea group</taxon>
        <taxon>Halobacteria</taxon>
        <taxon>Halobacteriales</taxon>
        <taxon>Natrialbaceae</taxon>
        <taxon>Natrarchaeobius</taxon>
    </lineage>
</organism>
<dbReference type="AlphaFoldDB" id="A0A3N6MFV5"/>
<gene>
    <name evidence="1" type="ORF">EA472_05800</name>
</gene>
<sequence length="62" mass="6769">MLSVPFVSRDGRLETPDLSARVVGRASVRVEVPERGGNPTAIYCRPVDGDGTMWPADERIGR</sequence>
<reference evidence="1 2" key="1">
    <citation type="submission" date="2018-10" db="EMBL/GenBank/DDBJ databases">
        <title>Natrarchaeobius chitinivorans gen. nov., sp. nov., and Natrarchaeobius haloalkaliphilus sp. nov., alkaliphilic, chitin-utilizing haloarchaea from hypersaline alkaline lakes.</title>
        <authorList>
            <person name="Sorokin D.Y."/>
            <person name="Elcheninov A.G."/>
            <person name="Kostrikina N.A."/>
            <person name="Bale N.J."/>
            <person name="Sinninghe Damste J.S."/>
            <person name="Khijniak T.V."/>
            <person name="Kublanov I.V."/>
            <person name="Toshchakov S.V."/>
        </authorList>
    </citation>
    <scope>NUCLEOTIDE SEQUENCE [LARGE SCALE GENOMIC DNA]</scope>
    <source>
        <strain evidence="1 2">AArcht7</strain>
    </source>
</reference>
<keyword evidence="2" id="KW-1185">Reference proteome</keyword>
<dbReference type="EMBL" id="REFZ01000003">
    <property type="protein sequence ID" value="RQH01828.1"/>
    <property type="molecule type" value="Genomic_DNA"/>
</dbReference>